<dbReference type="Gene3D" id="1.10.238.10">
    <property type="entry name" value="EF-hand"/>
    <property type="match status" value="1"/>
</dbReference>
<evidence type="ECO:0000259" key="12">
    <source>
        <dbReference type="PROSITE" id="PS50222"/>
    </source>
</evidence>
<keyword evidence="5" id="KW-0106">Calcium</keyword>
<organism evidence="14 15">
    <name type="scientific">Acrasis kona</name>
    <dbReference type="NCBI Taxonomy" id="1008807"/>
    <lineage>
        <taxon>Eukaryota</taxon>
        <taxon>Discoba</taxon>
        <taxon>Heterolobosea</taxon>
        <taxon>Tetramitia</taxon>
        <taxon>Eutetramitia</taxon>
        <taxon>Acrasidae</taxon>
        <taxon>Acrasis</taxon>
    </lineage>
</organism>
<dbReference type="GO" id="GO:0005221">
    <property type="term" value="F:intracellularly cyclic nucleotide-activated monoatomic cation channel activity"/>
    <property type="evidence" value="ECO:0007669"/>
    <property type="project" value="InterPro"/>
</dbReference>
<keyword evidence="14" id="KW-0418">Kinase</keyword>
<evidence type="ECO:0000313" key="14">
    <source>
        <dbReference type="EMBL" id="KAL0485319.1"/>
    </source>
</evidence>
<dbReference type="PANTHER" id="PTHR45638">
    <property type="entry name" value="CYCLIC NUCLEOTIDE-GATED CATION CHANNEL SUBUNIT A"/>
    <property type="match status" value="1"/>
</dbReference>
<dbReference type="SMART" id="SM00054">
    <property type="entry name" value="EFh"/>
    <property type="match status" value="2"/>
</dbReference>
<dbReference type="AlphaFoldDB" id="A0AAW2Z7D5"/>
<dbReference type="PROSITE" id="PS00889">
    <property type="entry name" value="CNMP_BINDING_2"/>
    <property type="match status" value="2"/>
</dbReference>
<dbReference type="FunFam" id="1.10.238.10:FF:000178">
    <property type="entry name" value="Calmodulin-2 A"/>
    <property type="match status" value="1"/>
</dbReference>
<evidence type="ECO:0000313" key="15">
    <source>
        <dbReference type="Proteomes" id="UP001431209"/>
    </source>
</evidence>
<dbReference type="PROSITE" id="PS50222">
    <property type="entry name" value="EF_HAND_2"/>
    <property type="match status" value="1"/>
</dbReference>
<keyword evidence="8" id="KW-0472">Membrane</keyword>
<sequence>MSRAINDISEDDLKEFQEIFDLADTDKGGSISQEELKTLLGVLKMHPTDEQMNAMMKEYCGDSTEEMTFLQFVQVCTKQVDTLYAPAQLSKAFRYFETSELPTGWMTYNRLEELMSEVCPDFNQVMEIMTSVDPDNTGKINYQMYINLLNTELVRSVPLFNTKGMSRRFIQALVAKLQPRTYKFGDYIVRKSDIGREMFFVLSGFVEVVSEDVNPKIFATLGEGKFFGEIALIFEKRRSASVRAGSYCDLYVINQKDYVEVSRVFPNEANIIRSEALKRLNATKSVDLFNAPGISKKFVTALMTKLQTRSYKVAEIIVKKGDVGLEMFFVTVGSVEIISEDATPIIYATLSEGKFFGEIALVFEQRRTATVRSGPTGCDLYVLDRKDFKEVSLQFPREIALIKKEAEKRLQAQQK</sequence>
<evidence type="ECO:0000256" key="9">
    <source>
        <dbReference type="ARBA" id="ARBA00023286"/>
    </source>
</evidence>
<name>A0AAW2Z7D5_9EUKA</name>
<dbReference type="InterPro" id="IPR050866">
    <property type="entry name" value="CNG_cation_channel"/>
</dbReference>
<dbReference type="InterPro" id="IPR014710">
    <property type="entry name" value="RmlC-like_jellyroll"/>
</dbReference>
<dbReference type="GO" id="GO:0043226">
    <property type="term" value="C:organelle"/>
    <property type="evidence" value="ECO:0007669"/>
    <property type="project" value="UniProtKB-ARBA"/>
</dbReference>
<dbReference type="InterPro" id="IPR018247">
    <property type="entry name" value="EF_Hand_1_Ca_BS"/>
</dbReference>
<dbReference type="GO" id="GO:0016020">
    <property type="term" value="C:membrane"/>
    <property type="evidence" value="ECO:0007669"/>
    <property type="project" value="UniProtKB-SubCell"/>
</dbReference>
<dbReference type="GO" id="GO:0005509">
    <property type="term" value="F:calcium ion binding"/>
    <property type="evidence" value="ECO:0007669"/>
    <property type="project" value="InterPro"/>
</dbReference>
<keyword evidence="9" id="KW-1071">Ligand-gated ion channel</keyword>
<keyword evidence="2" id="KW-0813">Transport</keyword>
<dbReference type="SUPFAM" id="SSF47473">
    <property type="entry name" value="EF-hand"/>
    <property type="match status" value="1"/>
</dbReference>
<evidence type="ECO:0000256" key="7">
    <source>
        <dbReference type="ARBA" id="ARBA00023065"/>
    </source>
</evidence>
<evidence type="ECO:0000313" key="13">
    <source>
        <dbReference type="EMBL" id="KAL0480601.1"/>
    </source>
</evidence>
<evidence type="ECO:0000256" key="3">
    <source>
        <dbReference type="ARBA" id="ARBA00022692"/>
    </source>
</evidence>
<dbReference type="Pfam" id="PF00027">
    <property type="entry name" value="cNMP_binding"/>
    <property type="match status" value="2"/>
</dbReference>
<dbReference type="EMBL" id="JAOPGA020000676">
    <property type="protein sequence ID" value="KAL0480601.1"/>
    <property type="molecule type" value="Genomic_DNA"/>
</dbReference>
<feature type="domain" description="Cyclic nucleotide-binding" evidence="11">
    <location>
        <begin position="161"/>
        <end position="261"/>
    </location>
</feature>
<gene>
    <name evidence="14" type="ORF">AKO1_002916</name>
    <name evidence="13" type="ORF">AKO1_006782</name>
</gene>
<keyword evidence="15" id="KW-1185">Reference proteome</keyword>
<dbReference type="EMBL" id="JAOPGA020001125">
    <property type="protein sequence ID" value="KAL0485319.1"/>
    <property type="molecule type" value="Genomic_DNA"/>
</dbReference>
<proteinExistence type="predicted"/>
<accession>A0AAW2Z7D5</accession>
<keyword evidence="4" id="KW-0677">Repeat</keyword>
<feature type="domain" description="EF-hand" evidence="12">
    <location>
        <begin position="11"/>
        <end position="46"/>
    </location>
</feature>
<keyword evidence="14" id="KW-0808">Transferase</keyword>
<feature type="domain" description="Cyclic nucleotide-binding" evidence="11">
    <location>
        <begin position="302"/>
        <end position="391"/>
    </location>
</feature>
<keyword evidence="6" id="KW-1133">Transmembrane helix</keyword>
<keyword evidence="7" id="KW-0406">Ion transport</keyword>
<dbReference type="Gene3D" id="2.60.120.10">
    <property type="entry name" value="Jelly Rolls"/>
    <property type="match status" value="2"/>
</dbReference>
<dbReference type="CDD" id="cd00038">
    <property type="entry name" value="CAP_ED"/>
    <property type="match status" value="2"/>
</dbReference>
<evidence type="ECO:0000256" key="10">
    <source>
        <dbReference type="ARBA" id="ARBA00023303"/>
    </source>
</evidence>
<dbReference type="SMART" id="SM00100">
    <property type="entry name" value="cNMP"/>
    <property type="match status" value="2"/>
</dbReference>
<comment type="caution">
    <text evidence="14">The sequence shown here is derived from an EMBL/GenBank/DDBJ whole genome shotgun (WGS) entry which is preliminary data.</text>
</comment>
<dbReference type="SUPFAM" id="SSF51206">
    <property type="entry name" value="cAMP-binding domain-like"/>
    <property type="match status" value="2"/>
</dbReference>
<dbReference type="GO" id="GO:0016301">
    <property type="term" value="F:kinase activity"/>
    <property type="evidence" value="ECO:0007669"/>
    <property type="project" value="UniProtKB-KW"/>
</dbReference>
<evidence type="ECO:0000256" key="4">
    <source>
        <dbReference type="ARBA" id="ARBA00022737"/>
    </source>
</evidence>
<evidence type="ECO:0000256" key="2">
    <source>
        <dbReference type="ARBA" id="ARBA00022448"/>
    </source>
</evidence>
<comment type="subcellular location">
    <subcellularLocation>
        <location evidence="1">Membrane</location>
        <topology evidence="1">Multi-pass membrane protein</topology>
    </subcellularLocation>
</comment>
<dbReference type="PROSITE" id="PS00018">
    <property type="entry name" value="EF_HAND_1"/>
    <property type="match status" value="1"/>
</dbReference>
<evidence type="ECO:0000256" key="6">
    <source>
        <dbReference type="ARBA" id="ARBA00022989"/>
    </source>
</evidence>
<dbReference type="InterPro" id="IPR002048">
    <property type="entry name" value="EF_hand_dom"/>
</dbReference>
<evidence type="ECO:0000256" key="5">
    <source>
        <dbReference type="ARBA" id="ARBA00022837"/>
    </source>
</evidence>
<reference evidence="14 15" key="1">
    <citation type="submission" date="2024-03" db="EMBL/GenBank/DDBJ databases">
        <title>The Acrasis kona genome and developmental transcriptomes reveal deep origins of eukaryotic multicellular pathways.</title>
        <authorList>
            <person name="Sheikh S."/>
            <person name="Fu C.-J."/>
            <person name="Brown M.W."/>
            <person name="Baldauf S.L."/>
        </authorList>
    </citation>
    <scope>NUCLEOTIDE SEQUENCE [LARGE SCALE GENOMIC DNA]</scope>
    <source>
        <strain evidence="14 15">ATCC MYA-3509</strain>
    </source>
</reference>
<dbReference type="GO" id="GO:0044877">
    <property type="term" value="F:protein-containing complex binding"/>
    <property type="evidence" value="ECO:0007669"/>
    <property type="project" value="TreeGrafter"/>
</dbReference>
<evidence type="ECO:0000256" key="8">
    <source>
        <dbReference type="ARBA" id="ARBA00023136"/>
    </source>
</evidence>
<dbReference type="InterPro" id="IPR018490">
    <property type="entry name" value="cNMP-bd_dom_sf"/>
</dbReference>
<protein>
    <submittedName>
        <fullName evidence="13">PRKG1</fullName>
    </submittedName>
    <submittedName>
        <fullName evidence="14">cGMP-dependent protein kinase</fullName>
    </submittedName>
</protein>
<evidence type="ECO:0000256" key="1">
    <source>
        <dbReference type="ARBA" id="ARBA00004141"/>
    </source>
</evidence>
<dbReference type="PANTHER" id="PTHR45638:SF11">
    <property type="entry name" value="CYCLIC NUCLEOTIDE-GATED CATION CHANNEL SUBUNIT A"/>
    <property type="match status" value="1"/>
</dbReference>
<dbReference type="CDD" id="cd00051">
    <property type="entry name" value="EFh"/>
    <property type="match status" value="1"/>
</dbReference>
<keyword evidence="10" id="KW-0407">Ion channel</keyword>
<dbReference type="InterPro" id="IPR000595">
    <property type="entry name" value="cNMP-bd_dom"/>
</dbReference>
<dbReference type="InterPro" id="IPR011992">
    <property type="entry name" value="EF-hand-dom_pair"/>
</dbReference>
<dbReference type="InterPro" id="IPR018488">
    <property type="entry name" value="cNMP-bd_CS"/>
</dbReference>
<dbReference type="Proteomes" id="UP001431209">
    <property type="component" value="Unassembled WGS sequence"/>
</dbReference>
<dbReference type="PROSITE" id="PS50042">
    <property type="entry name" value="CNMP_BINDING_3"/>
    <property type="match status" value="2"/>
</dbReference>
<evidence type="ECO:0000259" key="11">
    <source>
        <dbReference type="PROSITE" id="PS50042"/>
    </source>
</evidence>
<keyword evidence="3" id="KW-0812">Transmembrane</keyword>